<dbReference type="OrthoDB" id="1898821at2759"/>
<keyword evidence="3" id="KW-0677">Repeat</keyword>
<dbReference type="InterPro" id="IPR013180">
    <property type="entry name" value="CTNNBL1_N"/>
</dbReference>
<feature type="domain" description="Beta-catenin-like protein 1 N-terminal" evidence="6">
    <location>
        <begin position="4"/>
        <end position="109"/>
    </location>
</feature>
<reference evidence="7 8" key="1">
    <citation type="submission" date="2011-08" db="EMBL/GenBank/DDBJ databases">
        <title>The Genome Sequence of Plasmodium vivax India VII.</title>
        <authorList>
            <consortium name="The Broad Institute Genome Sequencing Platform"/>
            <consortium name="The Broad Institute Genome Sequencing Center for Infectious Disease"/>
            <person name="Neafsey D."/>
            <person name="Carlton J."/>
            <person name="Barnwell J."/>
            <person name="Collins W."/>
            <person name="Escalante A."/>
            <person name="Mullikin J."/>
            <person name="Saul A."/>
            <person name="Guigo R."/>
            <person name="Camara F."/>
            <person name="Young S.K."/>
            <person name="Zeng Q."/>
            <person name="Gargeya S."/>
            <person name="Fitzgerald M."/>
            <person name="Haas B."/>
            <person name="Abouelleil A."/>
            <person name="Alvarado L."/>
            <person name="Arachchi H.M."/>
            <person name="Berlin A."/>
            <person name="Brown A."/>
            <person name="Chapman S.B."/>
            <person name="Chen Z."/>
            <person name="Dunbar C."/>
            <person name="Freedman E."/>
            <person name="Gearin G."/>
            <person name="Gellesch M."/>
            <person name="Goldberg J."/>
            <person name="Griggs A."/>
            <person name="Gujja S."/>
            <person name="Heiman D."/>
            <person name="Howarth C."/>
            <person name="Larson L."/>
            <person name="Lui A."/>
            <person name="MacDonald P.J.P."/>
            <person name="Montmayeur A."/>
            <person name="Murphy C."/>
            <person name="Neiman D."/>
            <person name="Pearson M."/>
            <person name="Priest M."/>
            <person name="Roberts A."/>
            <person name="Saif S."/>
            <person name="Shea T."/>
            <person name="Shenoy N."/>
            <person name="Sisk P."/>
            <person name="Stolte C."/>
            <person name="Sykes S."/>
            <person name="Wortman J."/>
            <person name="Nusbaum C."/>
            <person name="Birren B."/>
        </authorList>
    </citation>
    <scope>NUCLEOTIDE SEQUENCE [LARGE SCALE GENOMIC DNA]</scope>
    <source>
        <strain evidence="7 8">India VII</strain>
    </source>
</reference>
<keyword evidence="4" id="KW-0175">Coiled coil</keyword>
<evidence type="ECO:0000256" key="4">
    <source>
        <dbReference type="ARBA" id="ARBA00023054"/>
    </source>
</evidence>
<dbReference type="InterPro" id="IPR039678">
    <property type="entry name" value="CTNNBL1"/>
</dbReference>
<dbReference type="SMART" id="SM01156">
    <property type="entry name" value="DUF1716"/>
    <property type="match status" value="1"/>
</dbReference>
<dbReference type="GO" id="GO:0005681">
    <property type="term" value="C:spliceosomal complex"/>
    <property type="evidence" value="ECO:0007669"/>
    <property type="project" value="TreeGrafter"/>
</dbReference>
<evidence type="ECO:0000313" key="7">
    <source>
        <dbReference type="EMBL" id="KMZ80351.1"/>
    </source>
</evidence>
<evidence type="ECO:0000259" key="6">
    <source>
        <dbReference type="SMART" id="SM01156"/>
    </source>
</evidence>
<dbReference type="PANTHER" id="PTHR14978">
    <property type="entry name" value="BETA-CATENIN-LIKE PROTEIN 1 NUCLEAR ASSOCIATED PROTEIN"/>
    <property type="match status" value="1"/>
</dbReference>
<evidence type="ECO:0000313" key="8">
    <source>
        <dbReference type="Proteomes" id="UP000053562"/>
    </source>
</evidence>
<proteinExistence type="predicted"/>
<dbReference type="AlphaFoldDB" id="A0A0J9SCI9"/>
<dbReference type="InterPro" id="IPR016024">
    <property type="entry name" value="ARM-type_fold"/>
</dbReference>
<dbReference type="SUPFAM" id="SSF48371">
    <property type="entry name" value="ARM repeat"/>
    <property type="match status" value="1"/>
</dbReference>
<evidence type="ECO:0000256" key="5">
    <source>
        <dbReference type="ARBA" id="ARBA00023242"/>
    </source>
</evidence>
<keyword evidence="5" id="KW-0539">Nucleus</keyword>
<protein>
    <submittedName>
        <fullName evidence="7">Beta-catenin-like protein 1</fullName>
    </submittedName>
</protein>
<dbReference type="PANTHER" id="PTHR14978:SF0">
    <property type="entry name" value="BETA-CATENIN-LIKE PROTEIN 1"/>
    <property type="match status" value="1"/>
</dbReference>
<gene>
    <name evidence="7" type="ORF">PVIIG_03255</name>
</gene>
<dbReference type="InterPro" id="IPR011989">
    <property type="entry name" value="ARM-like"/>
</dbReference>
<sequence>MEYSDEDDIDVEEILKQAENIECVDENSIKKLATVLRKKKNKNERDRMEHPDNPEKWVTSEVDLDEILVNIKNLSVCSNLYSSMVESEILGDIIDLLNHPNNDIVIEVIDIVKEITNPSNLYELDKKENEKVVECLNKKKLCHFLINILEKINEEENEEYYNAMSSILNILENIFELENDLQNDLLTNSKLLFFLLKRISTELRSDDSNSLNASEILVLLILRINQFAENVYKDFYYTISIFNSLLKYISKYKDNDPPNINKKEILLNIFQALGNLLLLSENKNVFDSTNGFELMLKLLSGRKFLCFPALKIFAITLNDKDTCNKFVQLNGLKYLFCLFMLRNIKKSKVHVFEFEENIITVISNLCLCCTDTSLGRVLNKFGEKKCEKISRLLEIRQKYSDIILNEKKKKKQKLLLNENLQKMNIQIDDDCKKNLEYIELCDKGYLIYQLTDVILIALFFQNNSYISNNIFIHLYTRAVDIQSIYENILGKPANTPHASEYAACKRIRGMQAHTQQAIASSASALGSVPHSSVTRVPPF</sequence>
<dbReference type="Gene3D" id="1.25.10.10">
    <property type="entry name" value="Leucine-rich Repeat Variant"/>
    <property type="match status" value="1"/>
</dbReference>
<organism evidence="7 8">
    <name type="scientific">Plasmodium vivax India VII</name>
    <dbReference type="NCBI Taxonomy" id="1077284"/>
    <lineage>
        <taxon>Eukaryota</taxon>
        <taxon>Sar</taxon>
        <taxon>Alveolata</taxon>
        <taxon>Apicomplexa</taxon>
        <taxon>Aconoidasida</taxon>
        <taxon>Haemosporida</taxon>
        <taxon>Plasmodiidae</taxon>
        <taxon>Plasmodium</taxon>
        <taxon>Plasmodium (Plasmodium)</taxon>
    </lineage>
</organism>
<evidence type="ECO:0000256" key="1">
    <source>
        <dbReference type="ARBA" id="ARBA00004123"/>
    </source>
</evidence>
<keyword evidence="2" id="KW-0597">Phosphoprotein</keyword>
<comment type="subcellular location">
    <subcellularLocation>
        <location evidence="1">Nucleus</location>
    </subcellularLocation>
</comment>
<dbReference type="EMBL" id="KQ234289">
    <property type="protein sequence ID" value="KMZ80351.1"/>
    <property type="molecule type" value="Genomic_DNA"/>
</dbReference>
<dbReference type="Pfam" id="PF08216">
    <property type="entry name" value="CTNNBL"/>
    <property type="match status" value="1"/>
</dbReference>
<accession>A0A0J9SCI9</accession>
<dbReference type="Proteomes" id="UP000053562">
    <property type="component" value="Unassembled WGS sequence"/>
</dbReference>
<name>A0A0J9SCI9_PLAVI</name>
<evidence type="ECO:0000256" key="3">
    <source>
        <dbReference type="ARBA" id="ARBA00022737"/>
    </source>
</evidence>
<evidence type="ECO:0000256" key="2">
    <source>
        <dbReference type="ARBA" id="ARBA00022553"/>
    </source>
</evidence>